<dbReference type="EMBL" id="MU001682">
    <property type="protein sequence ID" value="KAF2456631.1"/>
    <property type="molecule type" value="Genomic_DNA"/>
</dbReference>
<dbReference type="AlphaFoldDB" id="A0A6A6NY36"/>
<name>A0A6A6NY36_9PEZI</name>
<accession>A0A6A6NY36</accession>
<proteinExistence type="predicted"/>
<dbReference type="OrthoDB" id="5237031at2759"/>
<gene>
    <name evidence="1" type="ORF">BDY21DRAFT_39767</name>
</gene>
<organism evidence="1 2">
    <name type="scientific">Lineolata rhizophorae</name>
    <dbReference type="NCBI Taxonomy" id="578093"/>
    <lineage>
        <taxon>Eukaryota</taxon>
        <taxon>Fungi</taxon>
        <taxon>Dikarya</taxon>
        <taxon>Ascomycota</taxon>
        <taxon>Pezizomycotina</taxon>
        <taxon>Dothideomycetes</taxon>
        <taxon>Dothideomycetes incertae sedis</taxon>
        <taxon>Lineolatales</taxon>
        <taxon>Lineolataceae</taxon>
        <taxon>Lineolata</taxon>
    </lineage>
</organism>
<protein>
    <submittedName>
        <fullName evidence="1">Uncharacterized protein</fullName>
    </submittedName>
</protein>
<reference evidence="1" key="1">
    <citation type="journal article" date="2020" name="Stud. Mycol.">
        <title>101 Dothideomycetes genomes: a test case for predicting lifestyles and emergence of pathogens.</title>
        <authorList>
            <person name="Haridas S."/>
            <person name="Albert R."/>
            <person name="Binder M."/>
            <person name="Bloem J."/>
            <person name="Labutti K."/>
            <person name="Salamov A."/>
            <person name="Andreopoulos B."/>
            <person name="Baker S."/>
            <person name="Barry K."/>
            <person name="Bills G."/>
            <person name="Bluhm B."/>
            <person name="Cannon C."/>
            <person name="Castanera R."/>
            <person name="Culley D."/>
            <person name="Daum C."/>
            <person name="Ezra D."/>
            <person name="Gonzalez J."/>
            <person name="Henrissat B."/>
            <person name="Kuo A."/>
            <person name="Liang C."/>
            <person name="Lipzen A."/>
            <person name="Lutzoni F."/>
            <person name="Magnuson J."/>
            <person name="Mondo S."/>
            <person name="Nolan M."/>
            <person name="Ohm R."/>
            <person name="Pangilinan J."/>
            <person name="Park H.-J."/>
            <person name="Ramirez L."/>
            <person name="Alfaro M."/>
            <person name="Sun H."/>
            <person name="Tritt A."/>
            <person name="Yoshinaga Y."/>
            <person name="Zwiers L.-H."/>
            <person name="Turgeon B."/>
            <person name="Goodwin S."/>
            <person name="Spatafora J."/>
            <person name="Crous P."/>
            <person name="Grigoriev I."/>
        </authorList>
    </citation>
    <scope>NUCLEOTIDE SEQUENCE</scope>
    <source>
        <strain evidence="1">ATCC 16933</strain>
    </source>
</reference>
<sequence length="247" mass="28371">MAEFEPAFLPMYNDDSIRLQEPCVAPNARQWRFEVEADCEAWFHAEISNIVLSAWANYPTILQSSHNKPLSEVNTTETVDVMYSMKYGNAKLPLVIGEFKRNLIHPVQWQSGETPSSSQKKLSRELRGYAHKYQCPHVFCFDGETLLLQFRASKMENLEDEECPVDFWVLPRTNSSCTLRYALYRLLVQGLRRCQGYLGGELTIGNLTTNSRQFYSGRPTWKINGKKELQHPQGFERSIDASTGSFV</sequence>
<keyword evidence="2" id="KW-1185">Reference proteome</keyword>
<evidence type="ECO:0000313" key="1">
    <source>
        <dbReference type="EMBL" id="KAF2456631.1"/>
    </source>
</evidence>
<dbReference type="Proteomes" id="UP000799766">
    <property type="component" value="Unassembled WGS sequence"/>
</dbReference>
<evidence type="ECO:0000313" key="2">
    <source>
        <dbReference type="Proteomes" id="UP000799766"/>
    </source>
</evidence>